<dbReference type="AlphaFoldDB" id="A0A517ZC43"/>
<dbReference type="Proteomes" id="UP000320496">
    <property type="component" value="Chromosome"/>
</dbReference>
<feature type="transmembrane region" description="Helical" evidence="6">
    <location>
        <begin position="203"/>
        <end position="223"/>
    </location>
</feature>
<organism evidence="7 8">
    <name type="scientific">Maioricimonas rarisocia</name>
    <dbReference type="NCBI Taxonomy" id="2528026"/>
    <lineage>
        <taxon>Bacteria</taxon>
        <taxon>Pseudomonadati</taxon>
        <taxon>Planctomycetota</taxon>
        <taxon>Planctomycetia</taxon>
        <taxon>Planctomycetales</taxon>
        <taxon>Planctomycetaceae</taxon>
        <taxon>Maioricimonas</taxon>
    </lineage>
</organism>
<feature type="transmembrane region" description="Helical" evidence="6">
    <location>
        <begin position="368"/>
        <end position="387"/>
    </location>
</feature>
<keyword evidence="3 6" id="KW-0812">Transmembrane</keyword>
<sequence>MRAILFVLGGEVLSKGIWALAQLILIRFMAPEQFSTHSLAVAWHTMVFAGCLQSLNQVYVIGHDELQLEERESDFLALQFAFAVGGIIAGFLLADGFQAVLLPWSLLVIVSAINECARTRLRRKLQFGRYSRVEVLKSMVFVVGLAIWALGMKREVTAAAVLWLHAAGVTASLLATGVRGLIETASQFPRQLFTLAREILGSKIRYALGYFMLLSVSTRMDLLCLQELSTTEQVAVYAAGYRLYGLLMMALTSVHVVLIPLLQKATKRDELMHVLRRHRQLMLAVTPMFAVLALTANWWFPLIDGGRYPQAVTVFQILTAAAAIGLAFSPYVGILLRLRDYRFLWWCAISMVVAQPLLYAAAIWRADAVGVACATTGVFACLNLGIYRRVHRLFDLREAEGTDAVLEESGTLRSAA</sequence>
<keyword evidence="8" id="KW-1185">Reference proteome</keyword>
<name>A0A517ZC43_9PLAN</name>
<evidence type="ECO:0000313" key="8">
    <source>
        <dbReference type="Proteomes" id="UP000320496"/>
    </source>
</evidence>
<reference evidence="7 8" key="1">
    <citation type="submission" date="2019-02" db="EMBL/GenBank/DDBJ databases">
        <title>Deep-cultivation of Planctomycetes and their phenomic and genomic characterization uncovers novel biology.</title>
        <authorList>
            <person name="Wiegand S."/>
            <person name="Jogler M."/>
            <person name="Boedeker C."/>
            <person name="Pinto D."/>
            <person name="Vollmers J."/>
            <person name="Rivas-Marin E."/>
            <person name="Kohn T."/>
            <person name="Peeters S.H."/>
            <person name="Heuer A."/>
            <person name="Rast P."/>
            <person name="Oberbeckmann S."/>
            <person name="Bunk B."/>
            <person name="Jeske O."/>
            <person name="Meyerdierks A."/>
            <person name="Storesund J.E."/>
            <person name="Kallscheuer N."/>
            <person name="Luecker S."/>
            <person name="Lage O.M."/>
            <person name="Pohl T."/>
            <person name="Merkel B.J."/>
            <person name="Hornburger P."/>
            <person name="Mueller R.-W."/>
            <person name="Bruemmer F."/>
            <person name="Labrenz M."/>
            <person name="Spormann A.M."/>
            <person name="Op den Camp H."/>
            <person name="Overmann J."/>
            <person name="Amann R."/>
            <person name="Jetten M.S.M."/>
            <person name="Mascher T."/>
            <person name="Medema M.H."/>
            <person name="Devos D.P."/>
            <person name="Kaster A.-K."/>
            <person name="Ovreas L."/>
            <person name="Rohde M."/>
            <person name="Galperin M.Y."/>
            <person name="Jogler C."/>
        </authorList>
    </citation>
    <scope>NUCLEOTIDE SEQUENCE [LARGE SCALE GENOMIC DNA]</scope>
    <source>
        <strain evidence="7 8">Mal4</strain>
    </source>
</reference>
<feature type="transmembrane region" description="Helical" evidence="6">
    <location>
        <begin position="74"/>
        <end position="94"/>
    </location>
</feature>
<gene>
    <name evidence="7" type="ORF">Mal4_44280</name>
</gene>
<proteinExistence type="predicted"/>
<evidence type="ECO:0000256" key="6">
    <source>
        <dbReference type="SAM" id="Phobius"/>
    </source>
</evidence>
<protein>
    <submittedName>
        <fullName evidence="7">Colanic acid exporter</fullName>
    </submittedName>
</protein>
<dbReference type="InterPro" id="IPR050833">
    <property type="entry name" value="Poly_Biosynth_Transport"/>
</dbReference>
<feature type="transmembrane region" description="Helical" evidence="6">
    <location>
        <begin position="243"/>
        <end position="261"/>
    </location>
</feature>
<accession>A0A517ZC43</accession>
<dbReference type="GO" id="GO:0005886">
    <property type="term" value="C:plasma membrane"/>
    <property type="evidence" value="ECO:0007669"/>
    <property type="project" value="UniProtKB-SubCell"/>
</dbReference>
<evidence type="ECO:0000256" key="4">
    <source>
        <dbReference type="ARBA" id="ARBA00022989"/>
    </source>
</evidence>
<comment type="subcellular location">
    <subcellularLocation>
        <location evidence="1">Cell membrane</location>
        <topology evidence="1">Multi-pass membrane protein</topology>
    </subcellularLocation>
</comment>
<keyword evidence="4 6" id="KW-1133">Transmembrane helix</keyword>
<evidence type="ECO:0000256" key="5">
    <source>
        <dbReference type="ARBA" id="ARBA00023136"/>
    </source>
</evidence>
<feature type="transmembrane region" description="Helical" evidence="6">
    <location>
        <begin position="100"/>
        <end position="117"/>
    </location>
</feature>
<feature type="transmembrane region" description="Helical" evidence="6">
    <location>
        <begin position="162"/>
        <end position="182"/>
    </location>
</feature>
<evidence type="ECO:0000313" key="7">
    <source>
        <dbReference type="EMBL" id="QDU40074.1"/>
    </source>
</evidence>
<dbReference type="PANTHER" id="PTHR30250">
    <property type="entry name" value="PST FAMILY PREDICTED COLANIC ACID TRANSPORTER"/>
    <property type="match status" value="1"/>
</dbReference>
<feature type="transmembrane region" description="Helical" evidence="6">
    <location>
        <begin position="281"/>
        <end position="300"/>
    </location>
</feature>
<dbReference type="KEGG" id="mri:Mal4_44280"/>
<dbReference type="Pfam" id="PF13440">
    <property type="entry name" value="Polysacc_synt_3"/>
    <property type="match status" value="1"/>
</dbReference>
<feature type="transmembrane region" description="Helical" evidence="6">
    <location>
        <begin position="129"/>
        <end position="150"/>
    </location>
</feature>
<evidence type="ECO:0000256" key="1">
    <source>
        <dbReference type="ARBA" id="ARBA00004651"/>
    </source>
</evidence>
<dbReference type="OrthoDB" id="315992at2"/>
<feature type="transmembrane region" description="Helical" evidence="6">
    <location>
        <begin position="12"/>
        <end position="30"/>
    </location>
</feature>
<keyword evidence="2" id="KW-1003">Cell membrane</keyword>
<feature type="transmembrane region" description="Helical" evidence="6">
    <location>
        <begin position="312"/>
        <end position="336"/>
    </location>
</feature>
<feature type="transmembrane region" description="Helical" evidence="6">
    <location>
        <begin position="343"/>
        <end position="362"/>
    </location>
</feature>
<evidence type="ECO:0000256" key="3">
    <source>
        <dbReference type="ARBA" id="ARBA00022692"/>
    </source>
</evidence>
<dbReference type="RefSeq" id="WP_145371196.1">
    <property type="nucleotide sequence ID" value="NZ_CP036275.1"/>
</dbReference>
<keyword evidence="5 6" id="KW-0472">Membrane</keyword>
<feature type="transmembrane region" description="Helical" evidence="6">
    <location>
        <begin position="42"/>
        <end position="62"/>
    </location>
</feature>
<evidence type="ECO:0000256" key="2">
    <source>
        <dbReference type="ARBA" id="ARBA00022475"/>
    </source>
</evidence>
<dbReference type="EMBL" id="CP036275">
    <property type="protein sequence ID" value="QDU40074.1"/>
    <property type="molecule type" value="Genomic_DNA"/>
</dbReference>
<dbReference type="PANTHER" id="PTHR30250:SF11">
    <property type="entry name" value="O-ANTIGEN TRANSPORTER-RELATED"/>
    <property type="match status" value="1"/>
</dbReference>